<dbReference type="Proteomes" id="UP000033918">
    <property type="component" value="Unassembled WGS sequence"/>
</dbReference>
<gene>
    <name evidence="2" type="ORF">UU38_C0004G0068</name>
</gene>
<evidence type="ECO:0000313" key="3">
    <source>
        <dbReference type="Proteomes" id="UP000033918"/>
    </source>
</evidence>
<keyword evidence="2" id="KW-0808">Transferase</keyword>
<protein>
    <submittedName>
        <fullName evidence="2">SAM-dependent methyltransferase, type 11</fullName>
    </submittedName>
</protein>
<organism evidence="2 3">
    <name type="scientific">Candidatus Wolfebacteria bacterium GW2011_GWB1_41_12</name>
    <dbReference type="NCBI Taxonomy" id="1619006"/>
    <lineage>
        <taxon>Bacteria</taxon>
        <taxon>Candidatus Wolfeibacteriota</taxon>
    </lineage>
</organism>
<dbReference type="InterPro" id="IPR029063">
    <property type="entry name" value="SAM-dependent_MTases_sf"/>
</dbReference>
<evidence type="ECO:0000259" key="1">
    <source>
        <dbReference type="Pfam" id="PF08241"/>
    </source>
</evidence>
<dbReference type="CDD" id="cd02440">
    <property type="entry name" value="AdoMet_MTases"/>
    <property type="match status" value="1"/>
</dbReference>
<keyword evidence="2" id="KW-0489">Methyltransferase</keyword>
<dbReference type="GO" id="GO:0032259">
    <property type="term" value="P:methylation"/>
    <property type="evidence" value="ECO:0007669"/>
    <property type="project" value="UniProtKB-KW"/>
</dbReference>
<dbReference type="AlphaFoldDB" id="A0A0G0UMG7"/>
<dbReference type="GO" id="GO:0008757">
    <property type="term" value="F:S-adenosylmethionine-dependent methyltransferase activity"/>
    <property type="evidence" value="ECO:0007669"/>
    <property type="project" value="InterPro"/>
</dbReference>
<comment type="caution">
    <text evidence="2">The sequence shown here is derived from an EMBL/GenBank/DDBJ whole genome shotgun (WGS) entry which is preliminary data.</text>
</comment>
<feature type="domain" description="Methyltransferase type 11" evidence="1">
    <location>
        <begin position="40"/>
        <end position="133"/>
    </location>
</feature>
<reference evidence="2 3" key="1">
    <citation type="journal article" date="2015" name="Nature">
        <title>rRNA introns, odd ribosomes, and small enigmatic genomes across a large radiation of phyla.</title>
        <authorList>
            <person name="Brown C.T."/>
            <person name="Hug L.A."/>
            <person name="Thomas B.C."/>
            <person name="Sharon I."/>
            <person name="Castelle C.J."/>
            <person name="Singh A."/>
            <person name="Wilkins M.J."/>
            <person name="Williams K.H."/>
            <person name="Banfield J.F."/>
        </authorList>
    </citation>
    <scope>NUCLEOTIDE SEQUENCE [LARGE SCALE GENOMIC DNA]</scope>
</reference>
<dbReference type="EMBL" id="LCAK01000004">
    <property type="protein sequence ID" value="KKR88706.1"/>
    <property type="molecule type" value="Genomic_DNA"/>
</dbReference>
<dbReference type="SUPFAM" id="SSF53335">
    <property type="entry name" value="S-adenosyl-L-methionine-dependent methyltransferases"/>
    <property type="match status" value="1"/>
</dbReference>
<dbReference type="PANTHER" id="PTHR43861">
    <property type="entry name" value="TRANS-ACONITATE 2-METHYLTRANSFERASE-RELATED"/>
    <property type="match status" value="1"/>
</dbReference>
<accession>A0A0G0UMG7</accession>
<evidence type="ECO:0000313" key="2">
    <source>
        <dbReference type="EMBL" id="KKR88706.1"/>
    </source>
</evidence>
<name>A0A0G0UMG7_9BACT</name>
<sequence length="202" mass="23285">MHNSKNVTPGHGLLEKFLSKKRAKLANRFIRQHPTRDRILDIGCGVVPLFLISANFDEKIGIDPSVNNYYQNHGNQKINLINFDVETCQNLPFADKYFDAVTMLAVFEHIEPEKLPYLLGEIRRILKPGGIFFMTTPCPWSDKLLKTLAKYHIVSQEGMNEHKGAYTHKEIADYFAKGGFKYEKMGFGYFELFLNSWAYVQT</sequence>
<dbReference type="InterPro" id="IPR013216">
    <property type="entry name" value="Methyltransf_11"/>
</dbReference>
<proteinExistence type="predicted"/>
<dbReference type="Pfam" id="PF08241">
    <property type="entry name" value="Methyltransf_11"/>
    <property type="match status" value="1"/>
</dbReference>
<dbReference type="Gene3D" id="3.40.50.150">
    <property type="entry name" value="Vaccinia Virus protein VP39"/>
    <property type="match status" value="1"/>
</dbReference>